<feature type="region of interest" description="Disordered" evidence="1">
    <location>
        <begin position="635"/>
        <end position="657"/>
    </location>
</feature>
<proteinExistence type="predicted"/>
<sequence>DVSVRPPVRTDAGEGGKGKGEGGRESGSSPSGKEYVIAEGESFRSSVFCPVSTHALKPWKYRDPWCLNQDRKSLFHVNSVHEKRVCVLLHYLKTEKSVVLRTVTLDAANPVKFQQGYHHHKTQWFDSGKVTGGAGGNGLVYGSDPSNKSTVFPKEPQRAVPFSMQDTYRPLSKNYHLQNTHSKGFELAVSSSSDSRPLNDRFTKKQHFVQGRIPGGSASNRMIYGTDEVLRQAQLKEEANRPSGFLYGTDAATKVGRPAPAPRPNNSLWLEERTEKDALKNQTLAQTQDEFLARHHEEKARQRQAIQEEKRKDLEALRSYHPWGRPGGGAPLNSGMDEKPETKRSKNIQSLVQEGNQLPFGGQQVGGGAPNRTESGRVAAGFRADPELRFPKHAAKTDVEPGLRYGGRDKKYRHELDSMIETSRTRKMLQRRKSIEDELQHMSTDQFGKEGAGAPRKTGSGTVKAGFPTTLSKDIEELRHVSRRNPQTFSQDRDSFEYNPWGRGYGNPPTFDQQGRIVKPLRARDENDMAGIGIEVNRPGAGAPNVDEHGNLKVKKAQTLTKSYTGDTVQRDFSPKNKRNVYDPWGRSGAGAPIKDAEGQIQTRTAGKVLHDSSDYSPAGKMDTQAKQHLLSTLLTQTEESKSRRKAEHEDLLNNETDAASWVRSGIVGQPSYDPTTKEIIAPKKNTSDVTSQVLNIRRPKNEKSYDYHTDLEVQAHWRDLQRKKSAEEQRIKSVEVAT</sequence>
<keyword evidence="3" id="KW-1185">Reference proteome</keyword>
<evidence type="ECO:0000256" key="1">
    <source>
        <dbReference type="SAM" id="MobiDB-lite"/>
    </source>
</evidence>
<dbReference type="EMBL" id="CALNXK010000076">
    <property type="protein sequence ID" value="CAH3145674.1"/>
    <property type="molecule type" value="Genomic_DNA"/>
</dbReference>
<comment type="caution">
    <text evidence="2">The sequence shown here is derived from an EMBL/GenBank/DDBJ whole genome shotgun (WGS) entry which is preliminary data.</text>
</comment>
<feature type="compositionally biased region" description="Basic and acidic residues" evidence="1">
    <location>
        <begin position="11"/>
        <end position="24"/>
    </location>
</feature>
<accession>A0ABN8PK81</accession>
<dbReference type="PANTHER" id="PTHR21616:SF3">
    <property type="match status" value="1"/>
</dbReference>
<reference evidence="2 3" key="1">
    <citation type="submission" date="2022-05" db="EMBL/GenBank/DDBJ databases">
        <authorList>
            <consortium name="Genoscope - CEA"/>
            <person name="William W."/>
        </authorList>
    </citation>
    <scope>NUCLEOTIDE SEQUENCE [LARGE SCALE GENOMIC DNA]</scope>
</reference>
<protein>
    <submittedName>
        <fullName evidence="2">Uncharacterized protein</fullName>
    </submittedName>
</protein>
<feature type="compositionally biased region" description="Basic and acidic residues" evidence="1">
    <location>
        <begin position="639"/>
        <end position="652"/>
    </location>
</feature>
<name>A0ABN8PK81_9CNID</name>
<gene>
    <name evidence="2" type="ORF">PLOB_00044639</name>
</gene>
<feature type="non-terminal residue" evidence="2">
    <location>
        <position position="1"/>
    </location>
</feature>
<evidence type="ECO:0000313" key="2">
    <source>
        <dbReference type="EMBL" id="CAH3145674.1"/>
    </source>
</evidence>
<feature type="region of interest" description="Disordered" evidence="1">
    <location>
        <begin position="319"/>
        <end position="344"/>
    </location>
</feature>
<feature type="region of interest" description="Disordered" evidence="1">
    <location>
        <begin position="446"/>
        <end position="467"/>
    </location>
</feature>
<organism evidence="2 3">
    <name type="scientific">Porites lobata</name>
    <dbReference type="NCBI Taxonomy" id="104759"/>
    <lineage>
        <taxon>Eukaryota</taxon>
        <taxon>Metazoa</taxon>
        <taxon>Cnidaria</taxon>
        <taxon>Anthozoa</taxon>
        <taxon>Hexacorallia</taxon>
        <taxon>Scleractinia</taxon>
        <taxon>Fungiina</taxon>
        <taxon>Poritidae</taxon>
        <taxon>Porites</taxon>
    </lineage>
</organism>
<evidence type="ECO:0000313" key="3">
    <source>
        <dbReference type="Proteomes" id="UP001159405"/>
    </source>
</evidence>
<feature type="region of interest" description="Disordered" evidence="1">
    <location>
        <begin position="1"/>
        <end position="33"/>
    </location>
</feature>
<dbReference type="PANTHER" id="PTHR21616">
    <property type="entry name" value="CENTROSOME SPINDLE POLE ASSOCIATED PROTEIN"/>
    <property type="match status" value="1"/>
</dbReference>
<dbReference type="Proteomes" id="UP001159405">
    <property type="component" value="Unassembled WGS sequence"/>
</dbReference>
<feature type="region of interest" description="Disordered" evidence="1">
    <location>
        <begin position="567"/>
        <end position="621"/>
    </location>
</feature>
<dbReference type="InterPro" id="IPR026708">
    <property type="entry name" value="CSPP1"/>
</dbReference>